<sequence length="254" mass="27373">MRAIAAGLSDIGRARLHNEDRFLLLPEYSVFLVADGMGGHRSGEVASRIAASTVASYFRGNHAPPDERPGARLTAAVVEANARIFARAGDSRAHRGMGTTVVAAAFAPEEQTLHVVHAGDSRCYLLRQHHLKQLTRDHSLLEDALRERPDLSPRDLAYLPRNVITRALGISATVDADACAEPTRPGDVFVLCSDGLHGFIDETDITRILDDQPVLTEACAHLVALANERGGRDNITVVLIRIEDGGAPWTPAAP</sequence>
<keyword evidence="3" id="KW-1185">Reference proteome</keyword>
<dbReference type="Proteomes" id="UP000067626">
    <property type="component" value="Chromosome"/>
</dbReference>
<accession>A0A0K1EGZ8</accession>
<dbReference type="RefSeq" id="WP_050431875.1">
    <property type="nucleotide sequence ID" value="NZ_CP012159.1"/>
</dbReference>
<dbReference type="EMBL" id="CP012159">
    <property type="protein sequence ID" value="AKT39873.1"/>
    <property type="molecule type" value="Genomic_DNA"/>
</dbReference>
<name>A0A0K1EGZ8_CHOCO</name>
<evidence type="ECO:0000313" key="3">
    <source>
        <dbReference type="Proteomes" id="UP000067626"/>
    </source>
</evidence>
<gene>
    <name evidence="2" type="ORF">CMC5_040240</name>
</gene>
<dbReference type="Gene3D" id="3.60.40.10">
    <property type="entry name" value="PPM-type phosphatase domain"/>
    <property type="match status" value="1"/>
</dbReference>
<dbReference type="InterPro" id="IPR001932">
    <property type="entry name" value="PPM-type_phosphatase-like_dom"/>
</dbReference>
<dbReference type="InterPro" id="IPR036457">
    <property type="entry name" value="PPM-type-like_dom_sf"/>
</dbReference>
<dbReference type="SUPFAM" id="SSF81606">
    <property type="entry name" value="PP2C-like"/>
    <property type="match status" value="1"/>
</dbReference>
<dbReference type="AlphaFoldDB" id="A0A0K1EGZ8"/>
<dbReference type="STRING" id="52.CMC5_040240"/>
<organism evidence="2 3">
    <name type="scientific">Chondromyces crocatus</name>
    <dbReference type="NCBI Taxonomy" id="52"/>
    <lineage>
        <taxon>Bacteria</taxon>
        <taxon>Pseudomonadati</taxon>
        <taxon>Myxococcota</taxon>
        <taxon>Polyangia</taxon>
        <taxon>Polyangiales</taxon>
        <taxon>Polyangiaceae</taxon>
        <taxon>Chondromyces</taxon>
    </lineage>
</organism>
<dbReference type="InterPro" id="IPR015655">
    <property type="entry name" value="PP2C"/>
</dbReference>
<dbReference type="OrthoDB" id="5496340at2"/>
<reference evidence="2 3" key="1">
    <citation type="submission" date="2015-07" db="EMBL/GenBank/DDBJ databases">
        <title>Genome analysis of myxobacterium Chondromyces crocatus Cm c5 reveals a high potential for natural compound synthesis and the genetic basis for the loss of fruiting body formation.</title>
        <authorList>
            <person name="Zaburannyi N."/>
            <person name="Bunk B."/>
            <person name="Maier J."/>
            <person name="Overmann J."/>
            <person name="Mueller R."/>
        </authorList>
    </citation>
    <scope>NUCLEOTIDE SEQUENCE [LARGE SCALE GENOMIC DNA]</scope>
    <source>
        <strain evidence="2 3">Cm c5</strain>
    </source>
</reference>
<dbReference type="SMART" id="SM00332">
    <property type="entry name" value="PP2Cc"/>
    <property type="match status" value="1"/>
</dbReference>
<protein>
    <submittedName>
        <fullName evidence="2">Protein phosphatase</fullName>
    </submittedName>
</protein>
<dbReference type="SMART" id="SM00331">
    <property type="entry name" value="PP2C_SIG"/>
    <property type="match status" value="1"/>
</dbReference>
<feature type="domain" description="PPM-type phosphatase" evidence="1">
    <location>
        <begin position="5"/>
        <end position="242"/>
    </location>
</feature>
<dbReference type="PROSITE" id="PS51746">
    <property type="entry name" value="PPM_2"/>
    <property type="match status" value="1"/>
</dbReference>
<evidence type="ECO:0000313" key="2">
    <source>
        <dbReference type="EMBL" id="AKT39873.1"/>
    </source>
</evidence>
<dbReference type="CDD" id="cd00143">
    <property type="entry name" value="PP2Cc"/>
    <property type="match status" value="1"/>
</dbReference>
<dbReference type="KEGG" id="ccro:CMC5_040240"/>
<evidence type="ECO:0000259" key="1">
    <source>
        <dbReference type="PROSITE" id="PS51746"/>
    </source>
</evidence>
<dbReference type="Pfam" id="PF13672">
    <property type="entry name" value="PP2C_2"/>
    <property type="match status" value="1"/>
</dbReference>
<dbReference type="GO" id="GO:0004722">
    <property type="term" value="F:protein serine/threonine phosphatase activity"/>
    <property type="evidence" value="ECO:0007669"/>
    <property type="project" value="InterPro"/>
</dbReference>
<dbReference type="PANTHER" id="PTHR47992">
    <property type="entry name" value="PROTEIN PHOSPHATASE"/>
    <property type="match status" value="1"/>
</dbReference>
<proteinExistence type="predicted"/>